<dbReference type="AlphaFoldDB" id="A0A5Q0UGY4"/>
<dbReference type="GeneID" id="42365133"/>
<dbReference type="KEGG" id="ncon:LC1Nh_0745"/>
<organism evidence="1 2">
    <name type="scientific">Candidatus Nanohalobium constans</name>
    <dbReference type="NCBI Taxonomy" id="2565781"/>
    <lineage>
        <taxon>Archaea</taxon>
        <taxon>Candidatus Nanohalarchaeota</taxon>
        <taxon>Candidatus Nanohalobia</taxon>
        <taxon>Candidatus Nanohalobiales</taxon>
        <taxon>Candidatus Nanohalobiaceae</taxon>
        <taxon>Candidatus Nanohalobium</taxon>
    </lineage>
</organism>
<dbReference type="OrthoDB" id="74375at2157"/>
<proteinExistence type="predicted"/>
<accession>A0A5Q0UGY4</accession>
<protein>
    <recommendedName>
        <fullName evidence="3">DUF2073 domain-containing protein</fullName>
    </recommendedName>
</protein>
<gene>
    <name evidence="1" type="ORF">LC1Nh_0745</name>
</gene>
<evidence type="ECO:0008006" key="3">
    <source>
        <dbReference type="Google" id="ProtNLM"/>
    </source>
</evidence>
<evidence type="ECO:0000313" key="2">
    <source>
        <dbReference type="Proteomes" id="UP000377803"/>
    </source>
</evidence>
<dbReference type="RefSeq" id="WP_153550372.1">
    <property type="nucleotide sequence ID" value="NZ_CP040089.1"/>
</dbReference>
<sequence>MSEEEGVTIEFMSGEKLSGKKFQQKLELVLEKVTDNSVLVLDESWTPEEKRELIQTSMEKVDEDFPGVEFLGLDSGESRFEKARSLFYEKILNEKTRQGMTIVGNSRVMEKIKEERDTVSFLAKLEDQADTSD</sequence>
<dbReference type="EMBL" id="CP040089">
    <property type="protein sequence ID" value="QGA80631.1"/>
    <property type="molecule type" value="Genomic_DNA"/>
</dbReference>
<dbReference type="InterPro" id="IPR012017">
    <property type="entry name" value="OapB-like"/>
</dbReference>
<dbReference type="Proteomes" id="UP000377803">
    <property type="component" value="Chromosome"/>
</dbReference>
<reference evidence="2" key="1">
    <citation type="submission" date="2019-05" db="EMBL/GenBank/DDBJ databases">
        <title>Candidatus Nanohalobium constans, a novel model system to study the DPANN nano-sized archaea: genomic and physiological characterization of a nanoarchaeon co-cultured with its chitinotrophic host.</title>
        <authorList>
            <person name="La Cono V."/>
            <person name="Arcadi E."/>
            <person name="Crisafi F."/>
            <person name="Denaro R."/>
            <person name="La Spada G."/>
            <person name="Messina E."/>
            <person name="Smedile F."/>
            <person name="Toshchakov S.V."/>
            <person name="Shevchenko M.A."/>
            <person name="Golyshin P.N."/>
            <person name="Golyshina O.V."/>
            <person name="Ferrer M."/>
            <person name="Rohde M."/>
            <person name="Mushegian A."/>
            <person name="Sorokin D.Y."/>
            <person name="Giuliano L."/>
            <person name="Yakimov M.M."/>
        </authorList>
    </citation>
    <scope>NUCLEOTIDE SEQUENCE [LARGE SCALE GENOMIC DNA]</scope>
    <source>
        <strain evidence="2">LC1Nh</strain>
    </source>
</reference>
<evidence type="ECO:0000313" key="1">
    <source>
        <dbReference type="EMBL" id="QGA80631.1"/>
    </source>
</evidence>
<keyword evidence="2" id="KW-1185">Reference proteome</keyword>
<dbReference type="Pfam" id="PF09846">
    <property type="entry name" value="OapB"/>
    <property type="match status" value="1"/>
</dbReference>
<name>A0A5Q0UGY4_9ARCH</name>